<gene>
    <name evidence="10" type="ORF">K402DRAFT_65008</name>
</gene>
<organism evidence="10 11">
    <name type="scientific">Aulographum hederae CBS 113979</name>
    <dbReference type="NCBI Taxonomy" id="1176131"/>
    <lineage>
        <taxon>Eukaryota</taxon>
        <taxon>Fungi</taxon>
        <taxon>Dikarya</taxon>
        <taxon>Ascomycota</taxon>
        <taxon>Pezizomycotina</taxon>
        <taxon>Dothideomycetes</taxon>
        <taxon>Pleosporomycetidae</taxon>
        <taxon>Aulographales</taxon>
        <taxon>Aulographaceae</taxon>
    </lineage>
</organism>
<dbReference type="InterPro" id="IPR004808">
    <property type="entry name" value="AP_endonuc_1"/>
</dbReference>
<feature type="active site" description="Proton donor/acceptor" evidence="5">
    <location>
        <position position="261"/>
    </location>
</feature>
<evidence type="ECO:0000259" key="9">
    <source>
        <dbReference type="Pfam" id="PF03372"/>
    </source>
</evidence>
<protein>
    <submittedName>
        <fullName evidence="10">DNase I-like protein</fullName>
    </submittedName>
</protein>
<keyword evidence="6" id="KW-0464">Manganese</keyword>
<feature type="binding site" evidence="6">
    <location>
        <position position="261"/>
    </location>
    <ligand>
        <name>Mg(2+)</name>
        <dbReference type="ChEBI" id="CHEBI:18420"/>
        <label>1</label>
    </ligand>
</feature>
<feature type="site" description="Important for catalytic activity" evidence="7">
    <location>
        <position position="340"/>
    </location>
</feature>
<evidence type="ECO:0000256" key="6">
    <source>
        <dbReference type="PIRSR" id="PIRSR604808-2"/>
    </source>
</evidence>
<dbReference type="GO" id="GO:0006284">
    <property type="term" value="P:base-excision repair"/>
    <property type="evidence" value="ECO:0007669"/>
    <property type="project" value="TreeGrafter"/>
</dbReference>
<sequence>MDRDISPPPPKRRRLSPPPGNKTSPLPTAKPSTPVHLIEPTSCNIETPSVGSNSSSPLRIFAWNVNGIAPFLQKPITSYFLSPKATAKPIKPQASLRNFLSRHNWPHVLFLQEVKIARSDTKTQAAVQRAIISSSPSDTGPEYKAFFTLPNDPHNARGLGGEGKVYGVCSIIRSDFHDSHISRIRSVEWDQEGRVNVVETNDKLAIWNIYAVNGTSNPYRNPKTGEVAGTRHDRKLAFHRLLAEECITMEKQGWKNILAGDFNVAPARIDGHPNLRTWPEQHAINRADFNWRFFGVGHTERPDDPSLHGVDVFRRMKGLDRRYTYHPPGRDWGTSCDRVDLVIASKQMIEEKYVRESGILDTPEERGTSDHVPIWVEVVVGMDVTRPESK</sequence>
<evidence type="ECO:0000256" key="2">
    <source>
        <dbReference type="ARBA" id="ARBA00022723"/>
    </source>
</evidence>
<keyword evidence="4 6" id="KW-0460">Magnesium</keyword>
<evidence type="ECO:0000256" key="3">
    <source>
        <dbReference type="ARBA" id="ARBA00022801"/>
    </source>
</evidence>
<dbReference type="OrthoDB" id="498125at2759"/>
<dbReference type="GO" id="GO:0005634">
    <property type="term" value="C:nucleus"/>
    <property type="evidence" value="ECO:0007669"/>
    <property type="project" value="TreeGrafter"/>
</dbReference>
<evidence type="ECO:0000313" key="10">
    <source>
        <dbReference type="EMBL" id="KAF1986726.1"/>
    </source>
</evidence>
<feature type="site" description="Transition state stabilizer" evidence="7">
    <location>
        <position position="263"/>
    </location>
</feature>
<keyword evidence="3" id="KW-0378">Hydrolase</keyword>
<proteinExistence type="inferred from homology"/>
<evidence type="ECO:0000256" key="4">
    <source>
        <dbReference type="ARBA" id="ARBA00022842"/>
    </source>
</evidence>
<feature type="binding site" evidence="6">
    <location>
        <position position="113"/>
    </location>
    <ligand>
        <name>Mg(2+)</name>
        <dbReference type="ChEBI" id="CHEBI:18420"/>
        <label>1</label>
    </ligand>
</feature>
<dbReference type="Proteomes" id="UP000800041">
    <property type="component" value="Unassembled WGS sequence"/>
</dbReference>
<name>A0A6G1H0H9_9PEZI</name>
<evidence type="ECO:0000313" key="11">
    <source>
        <dbReference type="Proteomes" id="UP000800041"/>
    </source>
</evidence>
<feature type="region of interest" description="Disordered" evidence="8">
    <location>
        <begin position="1"/>
        <end position="35"/>
    </location>
</feature>
<evidence type="ECO:0000256" key="1">
    <source>
        <dbReference type="ARBA" id="ARBA00007092"/>
    </source>
</evidence>
<dbReference type="InterPro" id="IPR036691">
    <property type="entry name" value="Endo/exonu/phosph_ase_sf"/>
</dbReference>
<feature type="domain" description="Endonuclease/exonuclease/phosphatase" evidence="9">
    <location>
        <begin position="63"/>
        <end position="371"/>
    </location>
</feature>
<comment type="cofactor">
    <cofactor evidence="6">
        <name>Mg(2+)</name>
        <dbReference type="ChEBI" id="CHEBI:18420"/>
    </cofactor>
    <cofactor evidence="6">
        <name>Mn(2+)</name>
        <dbReference type="ChEBI" id="CHEBI:29035"/>
    </cofactor>
    <text evidence="6">Probably binds two magnesium or manganese ions per subunit.</text>
</comment>
<evidence type="ECO:0000256" key="7">
    <source>
        <dbReference type="PIRSR" id="PIRSR604808-3"/>
    </source>
</evidence>
<dbReference type="EMBL" id="ML977155">
    <property type="protein sequence ID" value="KAF1986726.1"/>
    <property type="molecule type" value="Genomic_DNA"/>
</dbReference>
<dbReference type="Pfam" id="PF03372">
    <property type="entry name" value="Exo_endo_phos"/>
    <property type="match status" value="1"/>
</dbReference>
<dbReference type="PANTHER" id="PTHR22748">
    <property type="entry name" value="AP ENDONUCLEASE"/>
    <property type="match status" value="1"/>
</dbReference>
<feature type="binding site" evidence="6">
    <location>
        <position position="64"/>
    </location>
    <ligand>
        <name>Mg(2+)</name>
        <dbReference type="ChEBI" id="CHEBI:18420"/>
        <label>1</label>
    </ligand>
</feature>
<reference evidence="10" key="1">
    <citation type="journal article" date="2020" name="Stud. Mycol.">
        <title>101 Dothideomycetes genomes: a test case for predicting lifestyles and emergence of pathogens.</title>
        <authorList>
            <person name="Haridas S."/>
            <person name="Albert R."/>
            <person name="Binder M."/>
            <person name="Bloem J."/>
            <person name="Labutti K."/>
            <person name="Salamov A."/>
            <person name="Andreopoulos B."/>
            <person name="Baker S."/>
            <person name="Barry K."/>
            <person name="Bills G."/>
            <person name="Bluhm B."/>
            <person name="Cannon C."/>
            <person name="Castanera R."/>
            <person name="Culley D."/>
            <person name="Daum C."/>
            <person name="Ezra D."/>
            <person name="Gonzalez J."/>
            <person name="Henrissat B."/>
            <person name="Kuo A."/>
            <person name="Liang C."/>
            <person name="Lipzen A."/>
            <person name="Lutzoni F."/>
            <person name="Magnuson J."/>
            <person name="Mondo S."/>
            <person name="Nolan M."/>
            <person name="Ohm R."/>
            <person name="Pangilinan J."/>
            <person name="Park H.-J."/>
            <person name="Ramirez L."/>
            <person name="Alfaro M."/>
            <person name="Sun H."/>
            <person name="Tritt A."/>
            <person name="Yoshinaga Y."/>
            <person name="Zwiers L.-H."/>
            <person name="Turgeon B."/>
            <person name="Goodwin S."/>
            <person name="Spatafora J."/>
            <person name="Crous P."/>
            <person name="Grigoriev I."/>
        </authorList>
    </citation>
    <scope>NUCLEOTIDE SEQUENCE</scope>
    <source>
        <strain evidence="10">CBS 113979</strain>
    </source>
</reference>
<keyword evidence="2 6" id="KW-0479">Metal-binding</keyword>
<dbReference type="GO" id="GO:0008311">
    <property type="term" value="F:double-stranded DNA 3'-5' DNA exonuclease activity"/>
    <property type="evidence" value="ECO:0007669"/>
    <property type="project" value="TreeGrafter"/>
</dbReference>
<dbReference type="SUPFAM" id="SSF56219">
    <property type="entry name" value="DNase I-like"/>
    <property type="match status" value="1"/>
</dbReference>
<evidence type="ECO:0000256" key="8">
    <source>
        <dbReference type="SAM" id="MobiDB-lite"/>
    </source>
</evidence>
<evidence type="ECO:0000256" key="5">
    <source>
        <dbReference type="PIRSR" id="PIRSR604808-1"/>
    </source>
</evidence>
<keyword evidence="11" id="KW-1185">Reference proteome</keyword>
<dbReference type="Gene3D" id="3.60.10.10">
    <property type="entry name" value="Endonuclease/exonuclease/phosphatase"/>
    <property type="match status" value="1"/>
</dbReference>
<comment type="similarity">
    <text evidence="1">Belongs to the DNA repair enzymes AP/ExoA family.</text>
</comment>
<accession>A0A6G1H0H9</accession>
<dbReference type="GO" id="GO:0046872">
    <property type="term" value="F:metal ion binding"/>
    <property type="evidence" value="ECO:0007669"/>
    <property type="project" value="UniProtKB-KW"/>
</dbReference>
<dbReference type="AlphaFoldDB" id="A0A6G1H0H9"/>
<feature type="binding site" evidence="6">
    <location>
        <position position="371"/>
    </location>
    <ligand>
        <name>Mg(2+)</name>
        <dbReference type="ChEBI" id="CHEBI:18420"/>
        <label>1</label>
    </ligand>
</feature>
<feature type="active site" description="Proton acceptor" evidence="5">
    <location>
        <position position="371"/>
    </location>
</feature>
<dbReference type="PANTHER" id="PTHR22748:SF14">
    <property type="entry name" value="ENDONUCLEASE_EXONUCLEASE_PHOSPHATASE DOMAIN-CONTAINING PROTEIN"/>
    <property type="match status" value="1"/>
</dbReference>
<dbReference type="GO" id="GO:0008081">
    <property type="term" value="F:phosphoric diester hydrolase activity"/>
    <property type="evidence" value="ECO:0007669"/>
    <property type="project" value="TreeGrafter"/>
</dbReference>
<feature type="binding site" evidence="6">
    <location>
        <position position="370"/>
    </location>
    <ligand>
        <name>Mg(2+)</name>
        <dbReference type="ChEBI" id="CHEBI:18420"/>
        <label>1</label>
    </ligand>
</feature>
<feature type="site" description="Interaction with DNA substrate" evidence="7">
    <location>
        <position position="371"/>
    </location>
</feature>
<feature type="active site" description="Proton donor/acceptor" evidence="5">
    <location>
        <position position="210"/>
    </location>
</feature>
<dbReference type="InterPro" id="IPR005135">
    <property type="entry name" value="Endo/exonuclease/phosphatase"/>
</dbReference>
<dbReference type="GO" id="GO:0003906">
    <property type="term" value="F:DNA-(apurinic or apyrimidinic site) endonuclease activity"/>
    <property type="evidence" value="ECO:0007669"/>
    <property type="project" value="TreeGrafter"/>
</dbReference>
<feature type="binding site" evidence="6">
    <location>
        <position position="263"/>
    </location>
    <ligand>
        <name>Mg(2+)</name>
        <dbReference type="ChEBI" id="CHEBI:18420"/>
        <label>1</label>
    </ligand>
</feature>
<dbReference type="PROSITE" id="PS51435">
    <property type="entry name" value="AP_NUCLEASE_F1_4"/>
    <property type="match status" value="1"/>
</dbReference>